<dbReference type="Proteomes" id="UP000051248">
    <property type="component" value="Unassembled WGS sequence"/>
</dbReference>
<accession>A0A0R1KCZ5</accession>
<comment type="caution">
    <text evidence="1">The sequence shown here is derived from an EMBL/GenBank/DDBJ whole genome shotgun (WGS) entry which is preliminary data.</text>
</comment>
<dbReference type="PATRIC" id="fig|1423775.4.peg.2397"/>
<proteinExistence type="predicted"/>
<evidence type="ECO:0008006" key="3">
    <source>
        <dbReference type="Google" id="ProtNLM"/>
    </source>
</evidence>
<protein>
    <recommendedName>
        <fullName evidence="3">SpoVT-AbrB domain-containing protein</fullName>
    </recommendedName>
</protein>
<organism evidence="1 2">
    <name type="scientific">Companilactobacillus nodensis DSM 19682 = JCM 14932 = NBRC 107160</name>
    <dbReference type="NCBI Taxonomy" id="1423775"/>
    <lineage>
        <taxon>Bacteria</taxon>
        <taxon>Bacillati</taxon>
        <taxon>Bacillota</taxon>
        <taxon>Bacilli</taxon>
        <taxon>Lactobacillales</taxon>
        <taxon>Lactobacillaceae</taxon>
        <taxon>Companilactobacillus</taxon>
    </lineage>
</organism>
<dbReference type="OrthoDB" id="2189846at2"/>
<dbReference type="EMBL" id="AZDZ01000022">
    <property type="protein sequence ID" value="KRK78580.1"/>
    <property type="molecule type" value="Genomic_DNA"/>
</dbReference>
<name>A0A0R1KCZ5_9LACO</name>
<evidence type="ECO:0000313" key="1">
    <source>
        <dbReference type="EMBL" id="KRK78580.1"/>
    </source>
</evidence>
<sequence length="72" mass="8437">MKTTTRKIGNSVGVIIPSEIKVQTNKSYEIYKVGEAIVMVPNKEDLFKNPEDWKDFRQSITQEDDEWDQMED</sequence>
<dbReference type="RefSeq" id="WP_025023894.1">
    <property type="nucleotide sequence ID" value="NZ_AZDZ01000022.1"/>
</dbReference>
<dbReference type="InterPro" id="IPR037914">
    <property type="entry name" value="SpoVT-AbrB_sf"/>
</dbReference>
<dbReference type="AlphaFoldDB" id="A0A0R1KCZ5"/>
<reference evidence="1 2" key="1">
    <citation type="journal article" date="2015" name="Genome Announc.">
        <title>Expanding the biotechnology potential of lactobacilli through comparative genomics of 213 strains and associated genera.</title>
        <authorList>
            <person name="Sun Z."/>
            <person name="Harris H.M."/>
            <person name="McCann A."/>
            <person name="Guo C."/>
            <person name="Argimon S."/>
            <person name="Zhang W."/>
            <person name="Yang X."/>
            <person name="Jeffery I.B."/>
            <person name="Cooney J.C."/>
            <person name="Kagawa T.F."/>
            <person name="Liu W."/>
            <person name="Song Y."/>
            <person name="Salvetti E."/>
            <person name="Wrobel A."/>
            <person name="Rasinkangas P."/>
            <person name="Parkhill J."/>
            <person name="Rea M.C."/>
            <person name="O'Sullivan O."/>
            <person name="Ritari J."/>
            <person name="Douillard F.P."/>
            <person name="Paul Ross R."/>
            <person name="Yang R."/>
            <person name="Briner A.E."/>
            <person name="Felis G.E."/>
            <person name="de Vos W.M."/>
            <person name="Barrangou R."/>
            <person name="Klaenhammer T.R."/>
            <person name="Caufield P.W."/>
            <person name="Cui Y."/>
            <person name="Zhang H."/>
            <person name="O'Toole P.W."/>
        </authorList>
    </citation>
    <scope>NUCLEOTIDE SEQUENCE [LARGE SCALE GENOMIC DNA]</scope>
    <source>
        <strain evidence="1 2">DSM 19682</strain>
    </source>
</reference>
<dbReference type="Gene3D" id="2.10.260.10">
    <property type="match status" value="1"/>
</dbReference>
<keyword evidence="2" id="KW-1185">Reference proteome</keyword>
<dbReference type="eggNOG" id="ENOG502ZGN0">
    <property type="taxonomic scope" value="Bacteria"/>
</dbReference>
<dbReference type="SUPFAM" id="SSF89447">
    <property type="entry name" value="AbrB/MazE/MraZ-like"/>
    <property type="match status" value="1"/>
</dbReference>
<gene>
    <name evidence="1" type="ORF">FD03_GL002356</name>
</gene>
<evidence type="ECO:0000313" key="2">
    <source>
        <dbReference type="Proteomes" id="UP000051248"/>
    </source>
</evidence>